<dbReference type="GO" id="GO:0006355">
    <property type="term" value="P:regulation of DNA-templated transcription"/>
    <property type="evidence" value="ECO:0007669"/>
    <property type="project" value="InterPro"/>
</dbReference>
<dbReference type="Proteomes" id="UP000218238">
    <property type="component" value="Unassembled WGS sequence"/>
</dbReference>
<name>A0A2A2TPJ4_9CYAN</name>
<comment type="caution">
    <text evidence="2">The sequence shown here is derived from an EMBL/GenBank/DDBJ whole genome shotgun (WGS) entry which is preliminary data.</text>
</comment>
<dbReference type="GO" id="GO:0003677">
    <property type="term" value="F:DNA binding"/>
    <property type="evidence" value="ECO:0007669"/>
    <property type="project" value="InterPro"/>
</dbReference>
<feature type="domain" description="HTH merR-type" evidence="1">
    <location>
        <begin position="6"/>
        <end position="73"/>
    </location>
</feature>
<proteinExistence type="predicted"/>
<accession>A0A2A2TPJ4</accession>
<dbReference type="RefSeq" id="WP_095720097.1">
    <property type="nucleotide sequence ID" value="NZ_NTFS01000012.1"/>
</dbReference>
<dbReference type="Gene3D" id="1.10.1660.10">
    <property type="match status" value="1"/>
</dbReference>
<gene>
    <name evidence="2" type="ORF">CK510_02040</name>
</gene>
<dbReference type="Pfam" id="PF13411">
    <property type="entry name" value="MerR_1"/>
    <property type="match status" value="1"/>
</dbReference>
<reference evidence="2 3" key="1">
    <citation type="submission" date="2017-08" db="EMBL/GenBank/DDBJ databases">
        <title>Draft genome sequence of filamentous cyanobacterium Calothrix elsteri CCALA 953.</title>
        <authorList>
            <person name="Gagunashvili A.N."/>
            <person name="Elster J."/>
            <person name="Andresson O.S."/>
        </authorList>
    </citation>
    <scope>NUCLEOTIDE SEQUENCE [LARGE SCALE GENOMIC DNA]</scope>
    <source>
        <strain evidence="2 3">CCALA 953</strain>
    </source>
</reference>
<keyword evidence="3" id="KW-1185">Reference proteome</keyword>
<protein>
    <submittedName>
        <fullName evidence="2">MerR family transcriptional regulator</fullName>
    </submittedName>
</protein>
<evidence type="ECO:0000259" key="1">
    <source>
        <dbReference type="Pfam" id="PF13411"/>
    </source>
</evidence>
<dbReference type="OrthoDB" id="9806513at2"/>
<dbReference type="SUPFAM" id="SSF46955">
    <property type="entry name" value="Putative DNA-binding domain"/>
    <property type="match status" value="1"/>
</dbReference>
<evidence type="ECO:0000313" key="2">
    <source>
        <dbReference type="EMBL" id="PAX60370.1"/>
    </source>
</evidence>
<dbReference type="InterPro" id="IPR009061">
    <property type="entry name" value="DNA-bd_dom_put_sf"/>
</dbReference>
<dbReference type="InterPro" id="IPR000551">
    <property type="entry name" value="MerR-type_HTH_dom"/>
</dbReference>
<dbReference type="EMBL" id="NTFS01000012">
    <property type="protein sequence ID" value="PAX60370.1"/>
    <property type="molecule type" value="Genomic_DNA"/>
</dbReference>
<dbReference type="AlphaFoldDB" id="A0A2A2TPJ4"/>
<organism evidence="2 3">
    <name type="scientific">Brunnivagina elsteri CCALA 953</name>
    <dbReference type="NCBI Taxonomy" id="987040"/>
    <lineage>
        <taxon>Bacteria</taxon>
        <taxon>Bacillati</taxon>
        <taxon>Cyanobacteriota</taxon>
        <taxon>Cyanophyceae</taxon>
        <taxon>Nostocales</taxon>
        <taxon>Calotrichaceae</taxon>
        <taxon>Brunnivagina</taxon>
    </lineage>
</organism>
<sequence>MQDAFFTSKQAAEITGCTLRQLQYWREKGVVVPTISDTGTGRSVYYSRSEVMELAVMEYCLGVGLNFEVAAATVKRLKDEGLVLSSNEKTPQRFMLWWDRKMGKLELVEFDLKKAIALLEQGKAVVPVWLDAIDHHLKDNLTKHKE</sequence>
<evidence type="ECO:0000313" key="3">
    <source>
        <dbReference type="Proteomes" id="UP000218238"/>
    </source>
</evidence>